<dbReference type="InterPro" id="IPR005802">
    <property type="entry name" value="ADC_synth_comp_1"/>
</dbReference>
<name>A0A6C2YNY5_9BACT</name>
<keyword evidence="6" id="KW-1185">Reference proteome</keyword>
<dbReference type="Pfam" id="PF00425">
    <property type="entry name" value="Chorismate_bind"/>
    <property type="match status" value="1"/>
</dbReference>
<evidence type="ECO:0000259" key="3">
    <source>
        <dbReference type="Pfam" id="PF00425"/>
    </source>
</evidence>
<dbReference type="InterPro" id="IPR006805">
    <property type="entry name" value="Anth_synth_I_N"/>
</dbReference>
<dbReference type="PANTHER" id="PTHR11236">
    <property type="entry name" value="AMINOBENZOATE/ANTHRANILATE SYNTHASE"/>
    <property type="match status" value="1"/>
</dbReference>
<keyword evidence="2" id="KW-0808">Transferase</keyword>
<evidence type="ECO:0000259" key="4">
    <source>
        <dbReference type="Pfam" id="PF04715"/>
    </source>
</evidence>
<dbReference type="AlphaFoldDB" id="A0A6C2YNY5"/>
<dbReference type="EMBL" id="LR593887">
    <property type="protein sequence ID" value="VTS03400.1"/>
    <property type="molecule type" value="Genomic_DNA"/>
</dbReference>
<dbReference type="InterPro" id="IPR015890">
    <property type="entry name" value="Chorismate_C"/>
</dbReference>
<dbReference type="InterPro" id="IPR005801">
    <property type="entry name" value="ADC_synthase"/>
</dbReference>
<evidence type="ECO:0000313" key="6">
    <source>
        <dbReference type="Proteomes" id="UP000464378"/>
    </source>
</evidence>
<gene>
    <name evidence="5" type="ORF">GMBLW1_08560</name>
</gene>
<dbReference type="KEGG" id="tim:GMBLW1_08560"/>
<accession>A0A6C2YNY5</accession>
<feature type="domain" description="Chorismate-utilising enzyme C-terminal" evidence="3">
    <location>
        <begin position="213"/>
        <end position="464"/>
    </location>
</feature>
<dbReference type="PANTHER" id="PTHR11236:SF50">
    <property type="entry name" value="AMINODEOXYCHORISMATE SYNTHASE COMPONENT 1"/>
    <property type="match status" value="1"/>
</dbReference>
<evidence type="ECO:0000256" key="2">
    <source>
        <dbReference type="ARBA" id="ARBA00022679"/>
    </source>
</evidence>
<dbReference type="GO" id="GO:0009396">
    <property type="term" value="P:folic acid-containing compound biosynthetic process"/>
    <property type="evidence" value="ECO:0007669"/>
    <property type="project" value="InterPro"/>
</dbReference>
<dbReference type="NCBIfam" id="TIGR00553">
    <property type="entry name" value="pabB"/>
    <property type="match status" value="1"/>
</dbReference>
<dbReference type="EMBL" id="LR586016">
    <property type="protein sequence ID" value="VIP03104.1"/>
    <property type="molecule type" value="Genomic_DNA"/>
</dbReference>
<dbReference type="Pfam" id="PF04715">
    <property type="entry name" value="Anth_synt_I_N"/>
    <property type="match status" value="1"/>
</dbReference>
<feature type="domain" description="Anthranilate synthase component I N-terminal" evidence="4">
    <location>
        <begin position="23"/>
        <end position="147"/>
    </location>
</feature>
<dbReference type="InterPro" id="IPR019999">
    <property type="entry name" value="Anth_synth_I-like"/>
</dbReference>
<evidence type="ECO:0000256" key="1">
    <source>
        <dbReference type="ARBA" id="ARBA00013139"/>
    </source>
</evidence>
<dbReference type="Proteomes" id="UP000464378">
    <property type="component" value="Chromosome"/>
</dbReference>
<dbReference type="SUPFAM" id="SSF56322">
    <property type="entry name" value="ADC synthase"/>
    <property type="match status" value="1"/>
</dbReference>
<proteinExistence type="predicted"/>
<evidence type="ECO:0000313" key="5">
    <source>
        <dbReference type="EMBL" id="VIP03104.1"/>
    </source>
</evidence>
<protein>
    <recommendedName>
        <fullName evidence="1">aminodeoxychorismate synthase</fullName>
        <ecNumber evidence="1">2.6.1.85</ecNumber>
    </recommendedName>
</protein>
<dbReference type="FunCoup" id="A0A6C2YNY5">
    <property type="interactions" value="172"/>
</dbReference>
<dbReference type="GO" id="GO:0000162">
    <property type="term" value="P:L-tryptophan biosynthetic process"/>
    <property type="evidence" value="ECO:0007669"/>
    <property type="project" value="TreeGrafter"/>
</dbReference>
<sequence>MTKMNHNFHSPILEELHPCPTVWSIAEQLGDLPHLLVLESSDFHPERGRYSFITADPVDWFQRSTQSVETNENLLKWYALYQSFPIARIPELPPFQAGVAGLFGYDWNQSLESIKSPQYSDFDVPTLALGVYDWVIAWDHLLQRCWLLSTGVQSSATISNSHAAFRIRQVRSWLARSKPPLPHSWKRRSLDSLAPQFPLPNWENVLSTFSPISYRDAIRRTIDYIHAGDCFQINLAQRLLTHQIDHPLALYRRSRDRNPSPFGVYLDLGTAQIISASPERFLSVTNGVVETRPIKGTRPMGQSADEDRLLLEDLLTNPKDRAENIMIVDLLRNDIGKCCDFGSVVVPKICEIESYRHLHHLVSEVRGRLRPRVRSIDLLQACFPGGSITGAPKVRAMEIIAEIEPTRRGAYCGSVGYIGWDGRMDTNILIRTMTVQDGWIQFPVGGGIVADSQPDREYDETLTKAHGMLRSVR</sequence>
<dbReference type="Gene3D" id="3.60.120.10">
    <property type="entry name" value="Anthranilate synthase"/>
    <property type="match status" value="1"/>
</dbReference>
<dbReference type="EC" id="2.6.1.85" evidence="1"/>
<organism evidence="5">
    <name type="scientific">Tuwongella immobilis</name>
    <dbReference type="NCBI Taxonomy" id="692036"/>
    <lineage>
        <taxon>Bacteria</taxon>
        <taxon>Pseudomonadati</taxon>
        <taxon>Planctomycetota</taxon>
        <taxon>Planctomycetia</taxon>
        <taxon>Gemmatales</taxon>
        <taxon>Gemmataceae</taxon>
        <taxon>Tuwongella</taxon>
    </lineage>
</organism>
<reference evidence="5" key="1">
    <citation type="submission" date="2019-04" db="EMBL/GenBank/DDBJ databases">
        <authorList>
            <consortium name="Science for Life Laboratories"/>
        </authorList>
    </citation>
    <scope>NUCLEOTIDE SEQUENCE</scope>
    <source>
        <strain evidence="5">MBLW1</strain>
    </source>
</reference>
<dbReference type="InParanoid" id="A0A6C2YNY5"/>
<dbReference type="PRINTS" id="PR00095">
    <property type="entry name" value="ANTSNTHASEI"/>
</dbReference>
<dbReference type="GO" id="GO:0046820">
    <property type="term" value="F:4-amino-4-deoxychorismate synthase activity"/>
    <property type="evidence" value="ECO:0007669"/>
    <property type="project" value="UniProtKB-EC"/>
</dbReference>